<feature type="region of interest" description="Disordered" evidence="1">
    <location>
        <begin position="68"/>
        <end position="124"/>
    </location>
</feature>
<sequence length="124" mass="12831">MAKAGSTKKVKRRGHPANMFILFFLAYWRKCGGNIYQVARCCGQRWKTLPQSEKEKYRRIYCSRAKNSRTCKRASAGGGGGGSSSSGKSSGGGSSPRKNGGSGGGGGGGKNRGGSTKSGGGKKC</sequence>
<evidence type="ECO:0008006" key="5">
    <source>
        <dbReference type="Google" id="ProtNLM"/>
    </source>
</evidence>
<name>A0ABP1QKG1_9HEXA</name>
<evidence type="ECO:0000256" key="1">
    <source>
        <dbReference type="SAM" id="MobiDB-lite"/>
    </source>
</evidence>
<evidence type="ECO:0000313" key="4">
    <source>
        <dbReference type="Proteomes" id="UP001642540"/>
    </source>
</evidence>
<keyword evidence="4" id="KW-1185">Reference proteome</keyword>
<dbReference type="InterPro" id="IPR036910">
    <property type="entry name" value="HMG_box_dom_sf"/>
</dbReference>
<feature type="chain" id="PRO_5047516155" description="HMG box domain-containing protein" evidence="2">
    <location>
        <begin position="34"/>
        <end position="124"/>
    </location>
</feature>
<reference evidence="3 4" key="1">
    <citation type="submission" date="2024-08" db="EMBL/GenBank/DDBJ databases">
        <authorList>
            <person name="Cucini C."/>
            <person name="Frati F."/>
        </authorList>
    </citation>
    <scope>NUCLEOTIDE SEQUENCE [LARGE SCALE GENOMIC DNA]</scope>
</reference>
<dbReference type="EMBL" id="CAXLJM020000038">
    <property type="protein sequence ID" value="CAL8106733.1"/>
    <property type="molecule type" value="Genomic_DNA"/>
</dbReference>
<evidence type="ECO:0000313" key="3">
    <source>
        <dbReference type="EMBL" id="CAL8106733.1"/>
    </source>
</evidence>
<dbReference type="CDD" id="cd00084">
    <property type="entry name" value="HMG-box_SF"/>
    <property type="match status" value="1"/>
</dbReference>
<dbReference type="Gene3D" id="1.10.30.10">
    <property type="entry name" value="High mobility group box domain"/>
    <property type="match status" value="1"/>
</dbReference>
<feature type="signal peptide" evidence="2">
    <location>
        <begin position="1"/>
        <end position="33"/>
    </location>
</feature>
<evidence type="ECO:0000256" key="2">
    <source>
        <dbReference type="SAM" id="SignalP"/>
    </source>
</evidence>
<dbReference type="Proteomes" id="UP001642540">
    <property type="component" value="Unassembled WGS sequence"/>
</dbReference>
<gene>
    <name evidence="3" type="ORF">ODALV1_LOCUS12451</name>
</gene>
<organism evidence="3 4">
    <name type="scientific">Orchesella dallaii</name>
    <dbReference type="NCBI Taxonomy" id="48710"/>
    <lineage>
        <taxon>Eukaryota</taxon>
        <taxon>Metazoa</taxon>
        <taxon>Ecdysozoa</taxon>
        <taxon>Arthropoda</taxon>
        <taxon>Hexapoda</taxon>
        <taxon>Collembola</taxon>
        <taxon>Entomobryomorpha</taxon>
        <taxon>Entomobryoidea</taxon>
        <taxon>Orchesellidae</taxon>
        <taxon>Orchesellinae</taxon>
        <taxon>Orchesella</taxon>
    </lineage>
</organism>
<keyword evidence="2" id="KW-0732">Signal</keyword>
<feature type="compositionally biased region" description="Gly residues" evidence="1">
    <location>
        <begin position="76"/>
        <end position="124"/>
    </location>
</feature>
<protein>
    <recommendedName>
        <fullName evidence="5">HMG box domain-containing protein</fullName>
    </recommendedName>
</protein>
<accession>A0ABP1QKG1</accession>
<proteinExistence type="predicted"/>
<comment type="caution">
    <text evidence="3">The sequence shown here is derived from an EMBL/GenBank/DDBJ whole genome shotgun (WGS) entry which is preliminary data.</text>
</comment>
<dbReference type="SUPFAM" id="SSF47095">
    <property type="entry name" value="HMG-box"/>
    <property type="match status" value="1"/>
</dbReference>